<comment type="caution">
    <text evidence="1">The sequence shown here is derived from an EMBL/GenBank/DDBJ whole genome shotgun (WGS) entry which is preliminary data.</text>
</comment>
<proteinExistence type="predicted"/>
<organism evidence="1 2">
    <name type="scientific">Paracoccus cavernae</name>
    <dbReference type="NCBI Taxonomy" id="1571207"/>
    <lineage>
        <taxon>Bacteria</taxon>
        <taxon>Pseudomonadati</taxon>
        <taxon>Pseudomonadota</taxon>
        <taxon>Alphaproteobacteria</taxon>
        <taxon>Rhodobacterales</taxon>
        <taxon>Paracoccaceae</taxon>
        <taxon>Paracoccus</taxon>
    </lineage>
</organism>
<protein>
    <submittedName>
        <fullName evidence="1">Uncharacterized protein</fullName>
    </submittedName>
</protein>
<evidence type="ECO:0000313" key="2">
    <source>
        <dbReference type="Proteomes" id="UP001243846"/>
    </source>
</evidence>
<dbReference type="Proteomes" id="UP001243846">
    <property type="component" value="Unassembled WGS sequence"/>
</dbReference>
<gene>
    <name evidence="1" type="ORF">QWZ10_19850</name>
</gene>
<reference evidence="2" key="1">
    <citation type="journal article" date="2019" name="Int. J. Syst. Evol. Microbiol.">
        <title>The Global Catalogue of Microorganisms (GCM) 10K type strain sequencing project: providing services to taxonomists for standard genome sequencing and annotation.</title>
        <authorList>
            <consortium name="The Broad Institute Genomics Platform"/>
            <consortium name="The Broad Institute Genome Sequencing Center for Infectious Disease"/>
            <person name="Wu L."/>
            <person name="Ma J."/>
        </authorList>
    </citation>
    <scope>NUCLEOTIDE SEQUENCE [LARGE SCALE GENOMIC DNA]</scope>
    <source>
        <strain evidence="2">CECT 8482</strain>
    </source>
</reference>
<sequence length="85" mass="9405">METTLSALIAERQPRQAAYWCGVDLGNMSGLRERGPGKKYAGLPDMSDREAFVPPPWVKRLIFVQDGDSEPRLTRAQLEAACGAR</sequence>
<keyword evidence="2" id="KW-1185">Reference proteome</keyword>
<evidence type="ECO:0000313" key="1">
    <source>
        <dbReference type="EMBL" id="MDN3713423.1"/>
    </source>
</evidence>
<accession>A0ABT8DBY2</accession>
<dbReference type="EMBL" id="JAUFRC010000001">
    <property type="protein sequence ID" value="MDN3713423.1"/>
    <property type="molecule type" value="Genomic_DNA"/>
</dbReference>
<name>A0ABT8DBY2_9RHOB</name>